<organism evidence="2">
    <name type="scientific">Guillardia theta (strain CCMP2712)</name>
    <name type="common">Cryptophyte</name>
    <dbReference type="NCBI Taxonomy" id="905079"/>
    <lineage>
        <taxon>Eukaryota</taxon>
        <taxon>Cryptophyceae</taxon>
        <taxon>Pyrenomonadales</taxon>
        <taxon>Geminigeraceae</taxon>
        <taxon>Guillardia</taxon>
    </lineage>
</organism>
<dbReference type="AlphaFoldDB" id="L1JX14"/>
<dbReference type="EMBL" id="JH992972">
    <property type="protein sequence ID" value="EKX52648.1"/>
    <property type="molecule type" value="Genomic_DNA"/>
</dbReference>
<reference evidence="4" key="2">
    <citation type="submission" date="2012-11" db="EMBL/GenBank/DDBJ databases">
        <authorList>
            <person name="Kuo A."/>
            <person name="Curtis B.A."/>
            <person name="Tanifuji G."/>
            <person name="Burki F."/>
            <person name="Gruber A."/>
            <person name="Irimia M."/>
            <person name="Maruyama S."/>
            <person name="Arias M.C."/>
            <person name="Ball S.G."/>
            <person name="Gile G.H."/>
            <person name="Hirakawa Y."/>
            <person name="Hopkins J.F."/>
            <person name="Rensing S.A."/>
            <person name="Schmutz J."/>
            <person name="Symeonidi A."/>
            <person name="Elias M."/>
            <person name="Eveleigh R.J."/>
            <person name="Herman E.K."/>
            <person name="Klute M.J."/>
            <person name="Nakayama T."/>
            <person name="Obornik M."/>
            <person name="Reyes-Prieto A."/>
            <person name="Armbrust E.V."/>
            <person name="Aves S.J."/>
            <person name="Beiko R.G."/>
            <person name="Coutinho P."/>
            <person name="Dacks J.B."/>
            <person name="Durnford D.G."/>
            <person name="Fast N.M."/>
            <person name="Green B.R."/>
            <person name="Grisdale C."/>
            <person name="Hempe F."/>
            <person name="Henrissat B."/>
            <person name="Hoppner M.P."/>
            <person name="Ishida K.-I."/>
            <person name="Kim E."/>
            <person name="Koreny L."/>
            <person name="Kroth P.G."/>
            <person name="Liu Y."/>
            <person name="Malik S.-B."/>
            <person name="Maier U.G."/>
            <person name="McRose D."/>
            <person name="Mock T."/>
            <person name="Neilson J.A."/>
            <person name="Onodera N.T."/>
            <person name="Poole A.M."/>
            <person name="Pritham E.J."/>
            <person name="Richards T.A."/>
            <person name="Rocap G."/>
            <person name="Roy S.W."/>
            <person name="Sarai C."/>
            <person name="Schaack S."/>
            <person name="Shirato S."/>
            <person name="Slamovits C.H."/>
            <person name="Spencer D.F."/>
            <person name="Suzuki S."/>
            <person name="Worden A.Z."/>
            <person name="Zauner S."/>
            <person name="Barry K."/>
            <person name="Bell C."/>
            <person name="Bharti A.K."/>
            <person name="Crow J.A."/>
            <person name="Grimwood J."/>
            <person name="Kramer R."/>
            <person name="Lindquist E."/>
            <person name="Lucas S."/>
            <person name="Salamov A."/>
            <person name="McFadden G.I."/>
            <person name="Lane C.E."/>
            <person name="Keeling P.J."/>
            <person name="Gray M.W."/>
            <person name="Grigoriev I.V."/>
            <person name="Archibald J.M."/>
        </authorList>
    </citation>
    <scope>NUCLEOTIDE SEQUENCE</scope>
    <source>
        <strain evidence="4">CCMP2712</strain>
    </source>
</reference>
<proteinExistence type="predicted"/>
<dbReference type="PaxDb" id="55529-EKX52648"/>
<evidence type="ECO:0000313" key="3">
    <source>
        <dbReference type="EnsemblProtists" id="EKX52648"/>
    </source>
</evidence>
<evidence type="ECO:0000256" key="1">
    <source>
        <dbReference type="SAM" id="Coils"/>
    </source>
</evidence>
<dbReference type="RefSeq" id="XP_005839628.1">
    <property type="nucleotide sequence ID" value="XM_005839571.1"/>
</dbReference>
<dbReference type="EnsemblProtists" id="EKX52648">
    <property type="protein sequence ID" value="EKX52648"/>
    <property type="gene ID" value="GUITHDRAFT_101810"/>
</dbReference>
<accession>L1JX14</accession>
<name>L1JX14_GUITC</name>
<evidence type="ECO:0000313" key="4">
    <source>
        <dbReference type="Proteomes" id="UP000011087"/>
    </source>
</evidence>
<sequence>MQADMRATEEELRARVEQLKKVEQQAEIRQLQQNLSSIQVSTCSSSSSSWKQLKHLSSRLTGAVDQWQQMGKEKRDSAAVQQREQKAYEEYERFRKEIKRAKAAYKKAFFDNMDREKLMLPDATNLNQLLTTIERSTILQGNEKKREQLAEKEEREKKLGIELAGLEEETRRRDAEHAAITQQVQALQSQLQAEKVDHRDEVARLREDVEISQSMLHERIEHDQKLLASLRFEISELSEQLRRKDALIKDLSNHIAVLEDLLSGAAR</sequence>
<feature type="coiled-coil region" evidence="1">
    <location>
        <begin position="2"/>
        <end position="41"/>
    </location>
</feature>
<keyword evidence="1" id="KW-0175">Coiled coil</keyword>
<keyword evidence="4" id="KW-1185">Reference proteome</keyword>
<reference evidence="3" key="3">
    <citation type="submission" date="2015-06" db="UniProtKB">
        <authorList>
            <consortium name="EnsemblProtists"/>
        </authorList>
    </citation>
    <scope>IDENTIFICATION</scope>
</reference>
<evidence type="ECO:0000313" key="2">
    <source>
        <dbReference type="EMBL" id="EKX52648.1"/>
    </source>
</evidence>
<dbReference type="KEGG" id="gtt:GUITHDRAFT_101810"/>
<reference evidence="2 4" key="1">
    <citation type="journal article" date="2012" name="Nature">
        <title>Algal genomes reveal evolutionary mosaicism and the fate of nucleomorphs.</title>
        <authorList>
            <consortium name="DOE Joint Genome Institute"/>
            <person name="Curtis B.A."/>
            <person name="Tanifuji G."/>
            <person name="Burki F."/>
            <person name="Gruber A."/>
            <person name="Irimia M."/>
            <person name="Maruyama S."/>
            <person name="Arias M.C."/>
            <person name="Ball S.G."/>
            <person name="Gile G.H."/>
            <person name="Hirakawa Y."/>
            <person name="Hopkins J.F."/>
            <person name="Kuo A."/>
            <person name="Rensing S.A."/>
            <person name="Schmutz J."/>
            <person name="Symeonidi A."/>
            <person name="Elias M."/>
            <person name="Eveleigh R.J."/>
            <person name="Herman E.K."/>
            <person name="Klute M.J."/>
            <person name="Nakayama T."/>
            <person name="Obornik M."/>
            <person name="Reyes-Prieto A."/>
            <person name="Armbrust E.V."/>
            <person name="Aves S.J."/>
            <person name="Beiko R.G."/>
            <person name="Coutinho P."/>
            <person name="Dacks J.B."/>
            <person name="Durnford D.G."/>
            <person name="Fast N.M."/>
            <person name="Green B.R."/>
            <person name="Grisdale C.J."/>
            <person name="Hempel F."/>
            <person name="Henrissat B."/>
            <person name="Hoppner M.P."/>
            <person name="Ishida K."/>
            <person name="Kim E."/>
            <person name="Koreny L."/>
            <person name="Kroth P.G."/>
            <person name="Liu Y."/>
            <person name="Malik S.B."/>
            <person name="Maier U.G."/>
            <person name="McRose D."/>
            <person name="Mock T."/>
            <person name="Neilson J.A."/>
            <person name="Onodera N.T."/>
            <person name="Poole A.M."/>
            <person name="Pritham E.J."/>
            <person name="Richards T.A."/>
            <person name="Rocap G."/>
            <person name="Roy S.W."/>
            <person name="Sarai C."/>
            <person name="Schaack S."/>
            <person name="Shirato S."/>
            <person name="Slamovits C.H."/>
            <person name="Spencer D.F."/>
            <person name="Suzuki S."/>
            <person name="Worden A.Z."/>
            <person name="Zauner S."/>
            <person name="Barry K."/>
            <person name="Bell C."/>
            <person name="Bharti A.K."/>
            <person name="Crow J.A."/>
            <person name="Grimwood J."/>
            <person name="Kramer R."/>
            <person name="Lindquist E."/>
            <person name="Lucas S."/>
            <person name="Salamov A."/>
            <person name="McFadden G.I."/>
            <person name="Lane C.E."/>
            <person name="Keeling P.J."/>
            <person name="Gray M.W."/>
            <person name="Grigoriev I.V."/>
            <person name="Archibald J.M."/>
        </authorList>
    </citation>
    <scope>NUCLEOTIDE SEQUENCE</scope>
    <source>
        <strain evidence="2 4">CCMP2712</strain>
    </source>
</reference>
<gene>
    <name evidence="2" type="ORF">GUITHDRAFT_101810</name>
</gene>
<protein>
    <submittedName>
        <fullName evidence="2 3">Uncharacterized protein</fullName>
    </submittedName>
</protein>
<dbReference type="HOGENOM" id="CLU_1043730_0_0_1"/>
<dbReference type="GeneID" id="17309443"/>
<feature type="coiled-coil region" evidence="1">
    <location>
        <begin position="142"/>
        <end position="208"/>
    </location>
</feature>
<dbReference type="Proteomes" id="UP000011087">
    <property type="component" value="Unassembled WGS sequence"/>
</dbReference>